<keyword evidence="3" id="KW-1185">Reference proteome</keyword>
<name>A0A919Q0M7_9MICO</name>
<evidence type="ECO:0000313" key="2">
    <source>
        <dbReference type="EMBL" id="GIG53504.1"/>
    </source>
</evidence>
<dbReference type="Pfam" id="PF13416">
    <property type="entry name" value="SBP_bac_8"/>
    <property type="match status" value="1"/>
</dbReference>
<dbReference type="SUPFAM" id="SSF53850">
    <property type="entry name" value="Periplasmic binding protein-like II"/>
    <property type="match status" value="1"/>
</dbReference>
<evidence type="ECO:0000313" key="3">
    <source>
        <dbReference type="Proteomes" id="UP000652354"/>
    </source>
</evidence>
<dbReference type="InterPro" id="IPR006059">
    <property type="entry name" value="SBP"/>
</dbReference>
<accession>A0A919Q0M7</accession>
<dbReference type="Gene3D" id="3.40.190.10">
    <property type="entry name" value="Periplasmic binding protein-like II"/>
    <property type="match status" value="1"/>
</dbReference>
<dbReference type="EMBL" id="BONR01000001">
    <property type="protein sequence ID" value="GIG53504.1"/>
    <property type="molecule type" value="Genomic_DNA"/>
</dbReference>
<sequence length="432" mass="45922">MLLTACSSGDDGTEEPTDAPETAEETEEPAEAEPVTLNVSYWGTFGLESLAEQYTADNPHVTINLDSGEYGAQHDKLTQALIAGSGASEVSAIDEGYMASFLAQQENFVNLLDLGAGKYEEEYLDWKWGQAASADGSYVIGLGSDVGGLAMCYRHDLFAEAGLPDAREDVSAAWGEGWGDYIELGKEYVGATDAAFVDNVSQIMNAAQTQLGTGYAYYNRNNELDMEASKPAFDVALQVITEGLSANIAPWGPEWNTGFANGDFATLPCPAWMRANIIDSGAPAGTWDIADIPGPGGNWGGSFYTIPAQFDENTTQEAYNFIEWVIQPEQQLAIFAETGNLPSQSSLYSDEAIQDPEHPAQAEVNAFFNGAPGGQIFSKTAEEIPGAIYYAPNNAAIRSAVETVLNEVQAGTIAAEDAWDEAVAAAEAADAA</sequence>
<proteinExistence type="predicted"/>
<evidence type="ECO:0000256" key="1">
    <source>
        <dbReference type="SAM" id="MobiDB-lite"/>
    </source>
</evidence>
<feature type="region of interest" description="Disordered" evidence="1">
    <location>
        <begin position="1"/>
        <end position="33"/>
    </location>
</feature>
<dbReference type="InterPro" id="IPR050490">
    <property type="entry name" value="Bact_solute-bd_prot1"/>
</dbReference>
<feature type="compositionally biased region" description="Acidic residues" evidence="1">
    <location>
        <begin position="11"/>
        <end position="31"/>
    </location>
</feature>
<dbReference type="Proteomes" id="UP000652354">
    <property type="component" value="Unassembled WGS sequence"/>
</dbReference>
<gene>
    <name evidence="2" type="primary">cebE</name>
    <name evidence="2" type="ORF">Dac01nite_02560</name>
</gene>
<reference evidence="2" key="1">
    <citation type="submission" date="2021-01" db="EMBL/GenBank/DDBJ databases">
        <title>Whole genome shotgun sequence of Demequina activiva NBRC 110675.</title>
        <authorList>
            <person name="Komaki H."/>
            <person name="Tamura T."/>
        </authorList>
    </citation>
    <scope>NUCLEOTIDE SEQUENCE</scope>
    <source>
        <strain evidence="2">NBRC 110675</strain>
    </source>
</reference>
<dbReference type="PANTHER" id="PTHR43649:SF32">
    <property type="entry name" value="SUGAR BINDING SECRETED PROTEIN"/>
    <property type="match status" value="1"/>
</dbReference>
<dbReference type="AlphaFoldDB" id="A0A919Q0M7"/>
<protein>
    <submittedName>
        <fullName evidence="2">ABC transporter substrate-binding protein</fullName>
    </submittedName>
</protein>
<organism evidence="2 3">
    <name type="scientific">Demequina activiva</name>
    <dbReference type="NCBI Taxonomy" id="1582364"/>
    <lineage>
        <taxon>Bacteria</taxon>
        <taxon>Bacillati</taxon>
        <taxon>Actinomycetota</taxon>
        <taxon>Actinomycetes</taxon>
        <taxon>Micrococcales</taxon>
        <taxon>Demequinaceae</taxon>
        <taxon>Demequina</taxon>
    </lineage>
</organism>
<comment type="caution">
    <text evidence="2">The sequence shown here is derived from an EMBL/GenBank/DDBJ whole genome shotgun (WGS) entry which is preliminary data.</text>
</comment>
<dbReference type="PANTHER" id="PTHR43649">
    <property type="entry name" value="ARABINOSE-BINDING PROTEIN-RELATED"/>
    <property type="match status" value="1"/>
</dbReference>